<dbReference type="Proteomes" id="UP000299102">
    <property type="component" value="Unassembled WGS sequence"/>
</dbReference>
<evidence type="ECO:0000313" key="4">
    <source>
        <dbReference type="Proteomes" id="UP000299102"/>
    </source>
</evidence>
<keyword evidence="2" id="KW-0812">Transmembrane</keyword>
<protein>
    <submittedName>
        <fullName evidence="3">Sterol O-acyltransferase 1</fullName>
    </submittedName>
</protein>
<dbReference type="STRING" id="151549.A0A4C1U6B5"/>
<evidence type="ECO:0000256" key="1">
    <source>
        <dbReference type="SAM" id="MobiDB-lite"/>
    </source>
</evidence>
<reference evidence="3 4" key="1">
    <citation type="journal article" date="2019" name="Commun. Biol.">
        <title>The bagworm genome reveals a unique fibroin gene that provides high tensile strength.</title>
        <authorList>
            <person name="Kono N."/>
            <person name="Nakamura H."/>
            <person name="Ohtoshi R."/>
            <person name="Tomita M."/>
            <person name="Numata K."/>
            <person name="Arakawa K."/>
        </authorList>
    </citation>
    <scope>NUCLEOTIDE SEQUENCE [LARGE SCALE GENOMIC DNA]</scope>
</reference>
<feature type="transmembrane region" description="Helical" evidence="2">
    <location>
        <begin position="97"/>
        <end position="118"/>
    </location>
</feature>
<keyword evidence="3" id="KW-0808">Transferase</keyword>
<dbReference type="EMBL" id="BGZK01000134">
    <property type="protein sequence ID" value="GBP21912.1"/>
    <property type="molecule type" value="Genomic_DNA"/>
</dbReference>
<sequence>MTGSGVRQRIKNHKKSSLPELQPHAQSKTQFVPRDSLLTQLLTTSGHIRAIYHIFLVILAMLFLDTVLYDFFQHGKIDAGVGTVLAGFGDVKRAARLWLFELMVAMTFLPGLHFYGAVYRMLRPHMDSSQILTQPQCYSLFSRAYRACHRFILMRNKIPYLTLSLRREVHLWKVAVTKTRSTSISVTLKYVAVNNN</sequence>
<dbReference type="GO" id="GO:0016746">
    <property type="term" value="F:acyltransferase activity"/>
    <property type="evidence" value="ECO:0007669"/>
    <property type="project" value="UniProtKB-KW"/>
</dbReference>
<evidence type="ECO:0000313" key="3">
    <source>
        <dbReference type="EMBL" id="GBP21912.1"/>
    </source>
</evidence>
<accession>A0A4C1U6B5</accession>
<keyword evidence="2" id="KW-0472">Membrane</keyword>
<keyword evidence="2" id="KW-1133">Transmembrane helix</keyword>
<gene>
    <name evidence="3" type="primary">Soat1</name>
    <name evidence="3" type="ORF">EVAR_7125_1</name>
</gene>
<proteinExistence type="predicted"/>
<name>A0A4C1U6B5_EUMVA</name>
<feature type="region of interest" description="Disordered" evidence="1">
    <location>
        <begin position="1"/>
        <end position="26"/>
    </location>
</feature>
<dbReference type="AlphaFoldDB" id="A0A4C1U6B5"/>
<comment type="caution">
    <text evidence="3">The sequence shown here is derived from an EMBL/GenBank/DDBJ whole genome shotgun (WGS) entry which is preliminary data.</text>
</comment>
<keyword evidence="4" id="KW-1185">Reference proteome</keyword>
<dbReference type="OrthoDB" id="10039049at2759"/>
<keyword evidence="3" id="KW-0012">Acyltransferase</keyword>
<evidence type="ECO:0000256" key="2">
    <source>
        <dbReference type="SAM" id="Phobius"/>
    </source>
</evidence>
<organism evidence="3 4">
    <name type="scientific">Eumeta variegata</name>
    <name type="common">Bagworm moth</name>
    <name type="synonym">Eumeta japonica</name>
    <dbReference type="NCBI Taxonomy" id="151549"/>
    <lineage>
        <taxon>Eukaryota</taxon>
        <taxon>Metazoa</taxon>
        <taxon>Ecdysozoa</taxon>
        <taxon>Arthropoda</taxon>
        <taxon>Hexapoda</taxon>
        <taxon>Insecta</taxon>
        <taxon>Pterygota</taxon>
        <taxon>Neoptera</taxon>
        <taxon>Endopterygota</taxon>
        <taxon>Lepidoptera</taxon>
        <taxon>Glossata</taxon>
        <taxon>Ditrysia</taxon>
        <taxon>Tineoidea</taxon>
        <taxon>Psychidae</taxon>
        <taxon>Oiketicinae</taxon>
        <taxon>Eumeta</taxon>
    </lineage>
</organism>
<feature type="transmembrane region" description="Helical" evidence="2">
    <location>
        <begin position="50"/>
        <end position="69"/>
    </location>
</feature>